<proteinExistence type="inferred from homology"/>
<dbReference type="Pfam" id="PF00378">
    <property type="entry name" value="ECH_1"/>
    <property type="match status" value="1"/>
</dbReference>
<dbReference type="PANTHER" id="PTHR11941:SF54">
    <property type="entry name" value="ENOYL-COA HYDRATASE, MITOCHONDRIAL"/>
    <property type="match status" value="1"/>
</dbReference>
<accession>A0A518EY11</accession>
<dbReference type="Gene3D" id="1.10.12.10">
    <property type="entry name" value="Lyase 2-enoyl-coa Hydratase, Chain A, domain 2"/>
    <property type="match status" value="1"/>
</dbReference>
<dbReference type="FunFam" id="3.90.226.10:FF:000009">
    <property type="entry name" value="Carnitinyl-CoA dehydratase"/>
    <property type="match status" value="1"/>
</dbReference>
<dbReference type="Proteomes" id="UP000320390">
    <property type="component" value="Chromosome"/>
</dbReference>
<dbReference type="FunFam" id="1.10.12.10:FF:000001">
    <property type="entry name" value="Probable enoyl-CoA hydratase, mitochondrial"/>
    <property type="match status" value="1"/>
</dbReference>
<keyword evidence="4" id="KW-1185">Reference proteome</keyword>
<reference evidence="3 4" key="1">
    <citation type="submission" date="2019-02" db="EMBL/GenBank/DDBJ databases">
        <title>Deep-cultivation of Planctomycetes and their phenomic and genomic characterization uncovers novel biology.</title>
        <authorList>
            <person name="Wiegand S."/>
            <person name="Jogler M."/>
            <person name="Boedeker C."/>
            <person name="Pinto D."/>
            <person name="Vollmers J."/>
            <person name="Rivas-Marin E."/>
            <person name="Kohn T."/>
            <person name="Peeters S.H."/>
            <person name="Heuer A."/>
            <person name="Rast P."/>
            <person name="Oberbeckmann S."/>
            <person name="Bunk B."/>
            <person name="Jeske O."/>
            <person name="Meyerdierks A."/>
            <person name="Storesund J.E."/>
            <person name="Kallscheuer N."/>
            <person name="Luecker S."/>
            <person name="Lage O.M."/>
            <person name="Pohl T."/>
            <person name="Merkel B.J."/>
            <person name="Hornburger P."/>
            <person name="Mueller R.-W."/>
            <person name="Bruemmer F."/>
            <person name="Labrenz M."/>
            <person name="Spormann A.M."/>
            <person name="Op den Camp H."/>
            <person name="Overmann J."/>
            <person name="Amann R."/>
            <person name="Jetten M.S.M."/>
            <person name="Mascher T."/>
            <person name="Medema M.H."/>
            <person name="Devos D.P."/>
            <person name="Kaster A.-K."/>
            <person name="Ovreas L."/>
            <person name="Rohde M."/>
            <person name="Galperin M.Y."/>
            <person name="Jogler C."/>
        </authorList>
    </citation>
    <scope>NUCLEOTIDE SEQUENCE [LARGE SCALE GENOMIC DNA]</scope>
    <source>
        <strain evidence="3 4">Poly30</strain>
    </source>
</reference>
<evidence type="ECO:0000313" key="3">
    <source>
        <dbReference type="EMBL" id="QDV08972.1"/>
    </source>
</evidence>
<dbReference type="EMBL" id="CP036434">
    <property type="protein sequence ID" value="QDV08972.1"/>
    <property type="molecule type" value="Genomic_DNA"/>
</dbReference>
<comment type="similarity">
    <text evidence="1">Belongs to the enoyl-CoA hydratase/isomerase family.</text>
</comment>
<protein>
    <submittedName>
        <fullName evidence="3">Putative enoyl-CoA hydratase echA8</fullName>
        <ecNumber evidence="3">4.2.1.17</ecNumber>
    </submittedName>
</protein>
<sequence>MSYENLLYAVEGGVARITVNRPDKMNALNFSTITELGSAFDAAKADESVRAVILTGSGEKAFVAGADITELLAQAGNAKGAADLAAFGQGVFRKLEHLGKPSIAMVNGFALGGGCELALSCTLRTASTNAKLGLPETSLGIIPGYGGSQRLARIAGPGVAREWILTGDMFPAEEAHRVGVINRLFAPEDLEEGTQKMLKSILAKGPLAVKFGMELVLRGWDMDQTSGEALETEYFGKAAETEDMREGMSAFVEKRRAAFQGK</sequence>
<evidence type="ECO:0000256" key="1">
    <source>
        <dbReference type="ARBA" id="ARBA00005254"/>
    </source>
</evidence>
<organism evidence="3 4">
    <name type="scientific">Saltatorellus ferox</name>
    <dbReference type="NCBI Taxonomy" id="2528018"/>
    <lineage>
        <taxon>Bacteria</taxon>
        <taxon>Pseudomonadati</taxon>
        <taxon>Planctomycetota</taxon>
        <taxon>Planctomycetia</taxon>
        <taxon>Planctomycetia incertae sedis</taxon>
        <taxon>Saltatorellus</taxon>
    </lineage>
</organism>
<dbReference type="AlphaFoldDB" id="A0A518EY11"/>
<dbReference type="InterPro" id="IPR001753">
    <property type="entry name" value="Enoyl-CoA_hydra/iso"/>
</dbReference>
<dbReference type="SUPFAM" id="SSF52096">
    <property type="entry name" value="ClpP/crotonase"/>
    <property type="match status" value="1"/>
</dbReference>
<dbReference type="InterPro" id="IPR014748">
    <property type="entry name" value="Enoyl-CoA_hydra_C"/>
</dbReference>
<dbReference type="EC" id="4.2.1.17" evidence="3"/>
<evidence type="ECO:0000256" key="2">
    <source>
        <dbReference type="ARBA" id="ARBA00023239"/>
    </source>
</evidence>
<gene>
    <name evidence="3" type="primary">echA8_2</name>
    <name evidence="3" type="ORF">Poly30_45280</name>
</gene>
<dbReference type="GO" id="GO:0004300">
    <property type="term" value="F:enoyl-CoA hydratase activity"/>
    <property type="evidence" value="ECO:0007669"/>
    <property type="project" value="UniProtKB-EC"/>
</dbReference>
<evidence type="ECO:0000313" key="4">
    <source>
        <dbReference type="Proteomes" id="UP000320390"/>
    </source>
</evidence>
<name>A0A518EY11_9BACT</name>
<dbReference type="CDD" id="cd06558">
    <property type="entry name" value="crotonase-like"/>
    <property type="match status" value="1"/>
</dbReference>
<dbReference type="OrthoDB" id="370015at2"/>
<keyword evidence="2 3" id="KW-0456">Lyase</keyword>
<dbReference type="PANTHER" id="PTHR11941">
    <property type="entry name" value="ENOYL-COA HYDRATASE-RELATED"/>
    <property type="match status" value="1"/>
</dbReference>
<dbReference type="Gene3D" id="3.90.226.10">
    <property type="entry name" value="2-enoyl-CoA Hydratase, Chain A, domain 1"/>
    <property type="match status" value="1"/>
</dbReference>
<dbReference type="GO" id="GO:0006635">
    <property type="term" value="P:fatty acid beta-oxidation"/>
    <property type="evidence" value="ECO:0007669"/>
    <property type="project" value="TreeGrafter"/>
</dbReference>
<dbReference type="InterPro" id="IPR029045">
    <property type="entry name" value="ClpP/crotonase-like_dom_sf"/>
</dbReference>